<keyword evidence="4" id="KW-1185">Reference proteome</keyword>
<dbReference type="Proteomes" id="UP000441333">
    <property type="component" value="Unassembled WGS sequence"/>
</dbReference>
<dbReference type="GO" id="GO:0044384">
    <property type="term" value="C:host outer membrane"/>
    <property type="evidence" value="ECO:0007669"/>
    <property type="project" value="InterPro"/>
</dbReference>
<proteinExistence type="predicted"/>
<dbReference type="InterPro" id="IPR027385">
    <property type="entry name" value="Beta-barrel_OMP"/>
</dbReference>
<organism evidence="3 4">
    <name type="scientific">Pseudotamlana haliotis</name>
    <dbReference type="NCBI Taxonomy" id="2614804"/>
    <lineage>
        <taxon>Bacteria</taxon>
        <taxon>Pseudomonadati</taxon>
        <taxon>Bacteroidota</taxon>
        <taxon>Flavobacteriia</taxon>
        <taxon>Flavobacteriales</taxon>
        <taxon>Flavobacteriaceae</taxon>
        <taxon>Pseudotamlana</taxon>
    </lineage>
</organism>
<dbReference type="EMBL" id="WAAT01000004">
    <property type="protein sequence ID" value="KAB1071248.1"/>
    <property type="molecule type" value="Genomic_DNA"/>
</dbReference>
<keyword evidence="1" id="KW-0732">Signal</keyword>
<protein>
    <submittedName>
        <fullName evidence="3">PorT family protein</fullName>
    </submittedName>
</protein>
<gene>
    <name evidence="3" type="ORF">F6U93_00510</name>
</gene>
<reference evidence="3 4" key="1">
    <citation type="submission" date="2019-09" db="EMBL/GenBank/DDBJ databases">
        <authorList>
            <person name="Cao W.R."/>
        </authorList>
    </citation>
    <scope>NUCLEOTIDE SEQUENCE [LARGE SCALE GENOMIC DNA]</scope>
    <source>
        <strain evidence="3 4">B1N29</strain>
    </source>
</reference>
<dbReference type="InterPro" id="IPR000758">
    <property type="entry name" value="Enterovir_OMP"/>
</dbReference>
<evidence type="ECO:0000256" key="1">
    <source>
        <dbReference type="ARBA" id="ARBA00022729"/>
    </source>
</evidence>
<dbReference type="RefSeq" id="WP_150935787.1">
    <property type="nucleotide sequence ID" value="NZ_WAAT01000004.1"/>
</dbReference>
<evidence type="ECO:0000313" key="4">
    <source>
        <dbReference type="Proteomes" id="UP000441333"/>
    </source>
</evidence>
<dbReference type="Pfam" id="PF13505">
    <property type="entry name" value="OMP_b-brl"/>
    <property type="match status" value="1"/>
</dbReference>
<sequence length="175" mass="19931">MKYIYLFLFITLWSLKGYTQGVKYGVRGGMNISSLDFYSEIPVDNTHRNSVYFGALADIYLTKTISLIPELQFSYEGSKAEELQFDYIQMPILVSINIFKNIRVNFGPQIGLKVHEVDDMAANFGFSSILGLEYRINYALFVDVRHSNGLRNVFDDDSGLGAKNKNFQIGVGYKF</sequence>
<accession>A0A6N6MMX6</accession>
<comment type="caution">
    <text evidence="3">The sequence shown here is derived from an EMBL/GenBank/DDBJ whole genome shotgun (WGS) entry which is preliminary data.</text>
</comment>
<feature type="domain" description="Outer membrane protein beta-barrel" evidence="2">
    <location>
        <begin position="19"/>
        <end position="175"/>
    </location>
</feature>
<evidence type="ECO:0000313" key="3">
    <source>
        <dbReference type="EMBL" id="KAB1071248.1"/>
    </source>
</evidence>
<dbReference type="AlphaFoldDB" id="A0A6N6MMX6"/>
<dbReference type="PROSITE" id="PS00695">
    <property type="entry name" value="ENT_VIR_OMP_2"/>
    <property type="match status" value="1"/>
</dbReference>
<name>A0A6N6MMX6_9FLAO</name>
<evidence type="ECO:0000259" key="2">
    <source>
        <dbReference type="Pfam" id="PF13505"/>
    </source>
</evidence>